<feature type="domain" description="Peptidase S9 prolyl oligopeptidase catalytic" evidence="2">
    <location>
        <begin position="110"/>
        <end position="325"/>
    </location>
</feature>
<dbReference type="Gene3D" id="2.130.10.120">
    <property type="entry name" value="Prolyl oligopeptidase, N-terminal domain"/>
    <property type="match status" value="1"/>
</dbReference>
<proteinExistence type="inferred from homology"/>
<comment type="similarity">
    <text evidence="1">Belongs to the peptidase S9A family.</text>
</comment>
<dbReference type="GO" id="GO:0004252">
    <property type="term" value="F:serine-type endopeptidase activity"/>
    <property type="evidence" value="ECO:0007669"/>
    <property type="project" value="InterPro"/>
</dbReference>
<dbReference type="InterPro" id="IPR002470">
    <property type="entry name" value="Peptidase_S9A"/>
</dbReference>
<dbReference type="InterPro" id="IPR001375">
    <property type="entry name" value="Peptidase_S9_cat"/>
</dbReference>
<evidence type="ECO:0000313" key="3">
    <source>
        <dbReference type="EMBL" id="CAB4782876.1"/>
    </source>
</evidence>
<dbReference type="PRINTS" id="PR00862">
    <property type="entry name" value="PROLIGOPTASE"/>
</dbReference>
<protein>
    <submittedName>
        <fullName evidence="3">Unannotated protein</fullName>
    </submittedName>
</protein>
<evidence type="ECO:0000256" key="1">
    <source>
        <dbReference type="ARBA" id="ARBA00005228"/>
    </source>
</evidence>
<dbReference type="Pfam" id="PF00326">
    <property type="entry name" value="Peptidase_S9"/>
    <property type="match status" value="1"/>
</dbReference>
<gene>
    <name evidence="3" type="ORF">UFOPK2958_00655</name>
</gene>
<dbReference type="SUPFAM" id="SSF53474">
    <property type="entry name" value="alpha/beta-Hydrolases"/>
    <property type="match status" value="1"/>
</dbReference>
<dbReference type="AlphaFoldDB" id="A0A6J6WHB2"/>
<dbReference type="EMBL" id="CAFAAB010000060">
    <property type="protein sequence ID" value="CAB4782876.1"/>
    <property type="molecule type" value="Genomic_DNA"/>
</dbReference>
<organism evidence="3">
    <name type="scientific">freshwater metagenome</name>
    <dbReference type="NCBI Taxonomy" id="449393"/>
    <lineage>
        <taxon>unclassified sequences</taxon>
        <taxon>metagenomes</taxon>
        <taxon>ecological metagenomes</taxon>
    </lineage>
</organism>
<accession>A0A6J6WHB2</accession>
<dbReference type="PANTHER" id="PTHR11757">
    <property type="entry name" value="PROTEASE FAMILY S9A OLIGOPEPTIDASE"/>
    <property type="match status" value="1"/>
</dbReference>
<evidence type="ECO:0000259" key="2">
    <source>
        <dbReference type="Pfam" id="PF00326"/>
    </source>
</evidence>
<dbReference type="InterPro" id="IPR029058">
    <property type="entry name" value="AB_hydrolase_fold"/>
</dbReference>
<dbReference type="Gene3D" id="3.40.50.1820">
    <property type="entry name" value="alpha/beta hydrolase"/>
    <property type="match status" value="1"/>
</dbReference>
<name>A0A6J6WHB2_9ZZZZ</name>
<dbReference type="PANTHER" id="PTHR11757:SF19">
    <property type="entry name" value="PROLYL ENDOPEPTIDASE-LIKE"/>
    <property type="match status" value="1"/>
</dbReference>
<sequence length="328" mass="36005">MAADTPTYDTEYLRIVETSLITPRRVADVNLATGEMITRKQQEVRGGFKAENYVTGRIWVPASDGHLIPVSVVARRDLVTVGADGHLSPTGDAPMLLEGYGSYEISFDPAFSAFRISMLDRGVIYAIAHIRGGGEMGRAWYEMGKLAQKPTTFSDFVRCARWFVDHKWTSSDRFAARGGSAGGLLMGAVMNLDPTLFTAVVAEVPFVDALTTMLDASLPLTTNEWEEWGNPDADPLAYRTMKSYSPYDNLRSERYPTLFATGGLNDSRVGFWEPAKWVQALRDANESNVAYLKMEMGAGHGGPSGRYDAWRDEAAVYAFILNALGVGA</sequence>
<dbReference type="InterPro" id="IPR051543">
    <property type="entry name" value="Serine_Peptidase_S9A"/>
</dbReference>
<dbReference type="GO" id="GO:0006508">
    <property type="term" value="P:proteolysis"/>
    <property type="evidence" value="ECO:0007669"/>
    <property type="project" value="InterPro"/>
</dbReference>
<reference evidence="3" key="1">
    <citation type="submission" date="2020-05" db="EMBL/GenBank/DDBJ databases">
        <authorList>
            <person name="Chiriac C."/>
            <person name="Salcher M."/>
            <person name="Ghai R."/>
            <person name="Kavagutti S V."/>
        </authorList>
    </citation>
    <scope>NUCLEOTIDE SEQUENCE</scope>
</reference>